<accession>A0ABQ4N2V0</accession>
<keyword evidence="1" id="KW-0472">Membrane</keyword>
<evidence type="ECO:0000313" key="2">
    <source>
        <dbReference type="EMBL" id="GIQ62505.1"/>
    </source>
</evidence>
<comment type="caution">
    <text evidence="2">The sequence shown here is derived from an EMBL/GenBank/DDBJ whole genome shotgun (WGS) entry which is preliminary data.</text>
</comment>
<protein>
    <recommendedName>
        <fullName evidence="4">Holin</fullName>
    </recommendedName>
</protein>
<evidence type="ECO:0000313" key="3">
    <source>
        <dbReference type="Proteomes" id="UP000680304"/>
    </source>
</evidence>
<proteinExistence type="predicted"/>
<keyword evidence="1" id="KW-1133">Transmembrane helix</keyword>
<evidence type="ECO:0000256" key="1">
    <source>
        <dbReference type="SAM" id="Phobius"/>
    </source>
</evidence>
<name>A0ABQ4N2V0_9BACL</name>
<organism evidence="2 3">
    <name type="scientific">Paenibacillus cisolokensis</name>
    <dbReference type="NCBI Taxonomy" id="1658519"/>
    <lineage>
        <taxon>Bacteria</taxon>
        <taxon>Bacillati</taxon>
        <taxon>Bacillota</taxon>
        <taxon>Bacilli</taxon>
        <taxon>Bacillales</taxon>
        <taxon>Paenibacillaceae</taxon>
        <taxon>Paenibacillus</taxon>
    </lineage>
</organism>
<reference evidence="2 3" key="1">
    <citation type="submission" date="2021-04" db="EMBL/GenBank/DDBJ databases">
        <title>Draft genome sequence of Paenibacillus cisolokensis, LC2-13A.</title>
        <authorList>
            <person name="Uke A."/>
            <person name="Chhe C."/>
            <person name="Baramee S."/>
            <person name="Kosugi A."/>
        </authorList>
    </citation>
    <scope>NUCLEOTIDE SEQUENCE [LARGE SCALE GENOMIC DNA]</scope>
    <source>
        <strain evidence="2 3">LC2-13A</strain>
    </source>
</reference>
<keyword evidence="1" id="KW-0812">Transmembrane</keyword>
<dbReference type="EMBL" id="BOVJ01000034">
    <property type="protein sequence ID" value="GIQ62505.1"/>
    <property type="molecule type" value="Genomic_DNA"/>
</dbReference>
<sequence length="71" mass="8097">MERINKTILVPLLAAIATFIKQVFGVEIPDEHIDMIANVILFILMVIGIFIAPKKKEQEKEKPSDAEAYYH</sequence>
<feature type="transmembrane region" description="Helical" evidence="1">
    <location>
        <begin position="35"/>
        <end position="52"/>
    </location>
</feature>
<evidence type="ECO:0008006" key="4">
    <source>
        <dbReference type="Google" id="ProtNLM"/>
    </source>
</evidence>
<keyword evidence="3" id="KW-1185">Reference proteome</keyword>
<dbReference type="Proteomes" id="UP000680304">
    <property type="component" value="Unassembled WGS sequence"/>
</dbReference>
<gene>
    <name evidence="2" type="ORF">PACILC2_10730</name>
</gene>